<evidence type="ECO:0000256" key="3">
    <source>
        <dbReference type="ARBA" id="ARBA00022448"/>
    </source>
</evidence>
<dbReference type="Proteomes" id="UP000278962">
    <property type="component" value="Unassembled WGS sequence"/>
</dbReference>
<gene>
    <name evidence="10" type="ORF">C8N24_6150</name>
</gene>
<dbReference type="Pfam" id="PF07690">
    <property type="entry name" value="MFS_1"/>
    <property type="match status" value="1"/>
</dbReference>
<sequence>MPQHEDHTRVVFLSLLLAGMAFALSQTVVSPALPEIQREFGATPTSAAWILTGYLLAAAVATPIVGKLGDLFGRGRVLTVVLLLFAVGSAVCALAPSLGLLVVGRIIQGVGGGIFPLAFGIIRETFPAERVATAIGGISATFGIGGGVGLVIAGLIVEALDASWLFWLGLMALPAAFAIHRYVPREETRKDAKIDWIGAGLLSVALASLLYGLSKANGWGWGDSRVLGLIFGGLAVAAFWVWVETKIDQPLVDMRVLKRRPVLMTNIAAVLIGFSMFASFLIIPQLAQTPEQHGYGFGASVTGAGLLMLPSTLVMLVAGPWAGRLAVRSSRFPLVVGAGLGAVAFGFYAIWHSAEWQILVGGAVMGMGIGFAFSAMANLVVESVPREEVGVATGINTIMRSLGGALGAQLVATLLTSKTLPNSPIPAEAAFTDAFAVAAVAAVLAMAAALAIPVIRRPQPQPVAATAAPATT</sequence>
<evidence type="ECO:0000256" key="7">
    <source>
        <dbReference type="ARBA" id="ARBA00023136"/>
    </source>
</evidence>
<dbReference type="InterPro" id="IPR036259">
    <property type="entry name" value="MFS_trans_sf"/>
</dbReference>
<feature type="transmembrane region" description="Helical" evidence="8">
    <location>
        <begin position="263"/>
        <end position="283"/>
    </location>
</feature>
<feature type="transmembrane region" description="Helical" evidence="8">
    <location>
        <begin position="163"/>
        <end position="183"/>
    </location>
</feature>
<feature type="transmembrane region" description="Helical" evidence="8">
    <location>
        <begin position="357"/>
        <end position="381"/>
    </location>
</feature>
<comment type="subcellular location">
    <subcellularLocation>
        <location evidence="1">Cell membrane</location>
        <topology evidence="1">Multi-pass membrane protein</topology>
    </subcellularLocation>
</comment>
<feature type="transmembrane region" description="Helical" evidence="8">
    <location>
        <begin position="393"/>
        <end position="415"/>
    </location>
</feature>
<dbReference type="Gene3D" id="1.20.1250.20">
    <property type="entry name" value="MFS general substrate transporter like domains"/>
    <property type="match status" value="1"/>
</dbReference>
<dbReference type="InterPro" id="IPR001958">
    <property type="entry name" value="Tet-R_TetA/multi-R_MdtG-like"/>
</dbReference>
<keyword evidence="3" id="KW-0813">Transport</keyword>
<feature type="transmembrane region" description="Helical" evidence="8">
    <location>
        <begin position="47"/>
        <end position="65"/>
    </location>
</feature>
<feature type="transmembrane region" description="Helical" evidence="8">
    <location>
        <begin position="102"/>
        <end position="122"/>
    </location>
</feature>
<dbReference type="Gene3D" id="1.20.1720.10">
    <property type="entry name" value="Multidrug resistance protein D"/>
    <property type="match status" value="1"/>
</dbReference>
<feature type="transmembrane region" description="Helical" evidence="8">
    <location>
        <begin position="435"/>
        <end position="455"/>
    </location>
</feature>
<comment type="similarity">
    <text evidence="2">Belongs to the major facilitator superfamily. EmrB family.</text>
</comment>
<dbReference type="GO" id="GO:0005886">
    <property type="term" value="C:plasma membrane"/>
    <property type="evidence" value="ECO:0007669"/>
    <property type="project" value="UniProtKB-SubCell"/>
</dbReference>
<evidence type="ECO:0000256" key="6">
    <source>
        <dbReference type="ARBA" id="ARBA00022989"/>
    </source>
</evidence>
<dbReference type="PANTHER" id="PTHR42718:SF9">
    <property type="entry name" value="MAJOR FACILITATOR SUPERFAMILY MULTIDRUG TRANSPORTER MFSC"/>
    <property type="match status" value="1"/>
</dbReference>
<keyword evidence="11" id="KW-1185">Reference proteome</keyword>
<feature type="transmembrane region" description="Helical" evidence="8">
    <location>
        <begin position="295"/>
        <end position="319"/>
    </location>
</feature>
<accession>A0A660L5E9</accession>
<keyword evidence="7 8" id="KW-0472">Membrane</keyword>
<feature type="transmembrane region" description="Helical" evidence="8">
    <location>
        <begin position="134"/>
        <end position="157"/>
    </location>
</feature>
<comment type="caution">
    <text evidence="10">The sequence shown here is derived from an EMBL/GenBank/DDBJ whole genome shotgun (WGS) entry which is preliminary data.</text>
</comment>
<dbReference type="RefSeq" id="WP_121257330.1">
    <property type="nucleotide sequence ID" value="NZ_RBIL01000002.1"/>
</dbReference>
<evidence type="ECO:0000256" key="1">
    <source>
        <dbReference type="ARBA" id="ARBA00004651"/>
    </source>
</evidence>
<proteinExistence type="inferred from homology"/>
<evidence type="ECO:0000256" key="8">
    <source>
        <dbReference type="SAM" id="Phobius"/>
    </source>
</evidence>
<feature type="domain" description="Major facilitator superfamily (MFS) profile" evidence="9">
    <location>
        <begin position="11"/>
        <end position="459"/>
    </location>
</feature>
<dbReference type="CDD" id="cd17504">
    <property type="entry name" value="MFS_MMR_MDR_like"/>
    <property type="match status" value="1"/>
</dbReference>
<dbReference type="PROSITE" id="PS50850">
    <property type="entry name" value="MFS"/>
    <property type="match status" value="1"/>
</dbReference>
<reference evidence="10 11" key="1">
    <citation type="submission" date="2018-10" db="EMBL/GenBank/DDBJ databases">
        <title>Genomic Encyclopedia of Archaeal and Bacterial Type Strains, Phase II (KMG-II): from individual species to whole genera.</title>
        <authorList>
            <person name="Goeker M."/>
        </authorList>
    </citation>
    <scope>NUCLEOTIDE SEQUENCE [LARGE SCALE GENOMIC DNA]</scope>
    <source>
        <strain evidence="10 11">DSM 14954</strain>
    </source>
</reference>
<dbReference type="AlphaFoldDB" id="A0A660L5E9"/>
<evidence type="ECO:0000256" key="2">
    <source>
        <dbReference type="ARBA" id="ARBA00008537"/>
    </source>
</evidence>
<dbReference type="SUPFAM" id="SSF103473">
    <property type="entry name" value="MFS general substrate transporter"/>
    <property type="match status" value="1"/>
</dbReference>
<dbReference type="PRINTS" id="PR01035">
    <property type="entry name" value="TCRTETA"/>
</dbReference>
<dbReference type="InterPro" id="IPR004638">
    <property type="entry name" value="EmrB-like"/>
</dbReference>
<organism evidence="10 11">
    <name type="scientific">Solirubrobacter pauli</name>
    <dbReference type="NCBI Taxonomy" id="166793"/>
    <lineage>
        <taxon>Bacteria</taxon>
        <taxon>Bacillati</taxon>
        <taxon>Actinomycetota</taxon>
        <taxon>Thermoleophilia</taxon>
        <taxon>Solirubrobacterales</taxon>
        <taxon>Solirubrobacteraceae</taxon>
        <taxon>Solirubrobacter</taxon>
    </lineage>
</organism>
<dbReference type="PANTHER" id="PTHR42718">
    <property type="entry name" value="MAJOR FACILITATOR SUPERFAMILY MULTIDRUG TRANSPORTER MFSC"/>
    <property type="match status" value="1"/>
</dbReference>
<feature type="transmembrane region" description="Helical" evidence="8">
    <location>
        <begin position="77"/>
        <end position="96"/>
    </location>
</feature>
<evidence type="ECO:0000256" key="4">
    <source>
        <dbReference type="ARBA" id="ARBA00022475"/>
    </source>
</evidence>
<feature type="transmembrane region" description="Helical" evidence="8">
    <location>
        <begin position="226"/>
        <end position="243"/>
    </location>
</feature>
<dbReference type="EMBL" id="RBIL01000002">
    <property type="protein sequence ID" value="RKQ88109.1"/>
    <property type="molecule type" value="Genomic_DNA"/>
</dbReference>
<feature type="transmembrane region" description="Helical" evidence="8">
    <location>
        <begin position="331"/>
        <end position="351"/>
    </location>
</feature>
<name>A0A660L5E9_9ACTN</name>
<protein>
    <submittedName>
        <fullName evidence="10">EmrB/QacA subfamily drug resistance transporter</fullName>
    </submittedName>
</protein>
<keyword evidence="5 8" id="KW-0812">Transmembrane</keyword>
<evidence type="ECO:0000259" key="9">
    <source>
        <dbReference type="PROSITE" id="PS50850"/>
    </source>
</evidence>
<evidence type="ECO:0000256" key="5">
    <source>
        <dbReference type="ARBA" id="ARBA00022692"/>
    </source>
</evidence>
<keyword evidence="4" id="KW-1003">Cell membrane</keyword>
<feature type="transmembrane region" description="Helical" evidence="8">
    <location>
        <begin position="195"/>
        <end position="214"/>
    </location>
</feature>
<evidence type="ECO:0000313" key="11">
    <source>
        <dbReference type="Proteomes" id="UP000278962"/>
    </source>
</evidence>
<keyword evidence="6 8" id="KW-1133">Transmembrane helix</keyword>
<evidence type="ECO:0000313" key="10">
    <source>
        <dbReference type="EMBL" id="RKQ88109.1"/>
    </source>
</evidence>
<dbReference type="NCBIfam" id="TIGR00711">
    <property type="entry name" value="efflux_EmrB"/>
    <property type="match status" value="1"/>
</dbReference>
<dbReference type="InterPro" id="IPR011701">
    <property type="entry name" value="MFS"/>
</dbReference>
<dbReference type="GO" id="GO:0022857">
    <property type="term" value="F:transmembrane transporter activity"/>
    <property type="evidence" value="ECO:0007669"/>
    <property type="project" value="InterPro"/>
</dbReference>
<dbReference type="OrthoDB" id="4484751at2"/>
<dbReference type="InterPro" id="IPR020846">
    <property type="entry name" value="MFS_dom"/>
</dbReference>